<feature type="region of interest" description="Disordered" evidence="1">
    <location>
        <begin position="362"/>
        <end position="428"/>
    </location>
</feature>
<dbReference type="Proteomes" id="UP000218231">
    <property type="component" value="Unassembled WGS sequence"/>
</dbReference>
<evidence type="ECO:0000313" key="3">
    <source>
        <dbReference type="Proteomes" id="UP000218231"/>
    </source>
</evidence>
<feature type="compositionally biased region" description="Gly residues" evidence="1">
    <location>
        <begin position="379"/>
        <end position="391"/>
    </location>
</feature>
<dbReference type="EMBL" id="LIAE01006010">
    <property type="protein sequence ID" value="PAV92784.1"/>
    <property type="molecule type" value="Genomic_DNA"/>
</dbReference>
<reference evidence="2 3" key="1">
    <citation type="journal article" date="2017" name="Curr. Biol.">
        <title>Genome architecture and evolution of a unichromosomal asexual nematode.</title>
        <authorList>
            <person name="Fradin H."/>
            <person name="Zegar C."/>
            <person name="Gutwein M."/>
            <person name="Lucas J."/>
            <person name="Kovtun M."/>
            <person name="Corcoran D."/>
            <person name="Baugh L.R."/>
            <person name="Kiontke K."/>
            <person name="Gunsalus K."/>
            <person name="Fitch D.H."/>
            <person name="Piano F."/>
        </authorList>
    </citation>
    <scope>NUCLEOTIDE SEQUENCE [LARGE SCALE GENOMIC DNA]</scope>
    <source>
        <strain evidence="2">PF1309</strain>
    </source>
</reference>
<evidence type="ECO:0000256" key="1">
    <source>
        <dbReference type="SAM" id="MobiDB-lite"/>
    </source>
</evidence>
<comment type="caution">
    <text evidence="2">The sequence shown here is derived from an EMBL/GenBank/DDBJ whole genome shotgun (WGS) entry which is preliminary data.</text>
</comment>
<gene>
    <name evidence="2" type="ORF">WR25_25107</name>
</gene>
<proteinExistence type="predicted"/>
<keyword evidence="3" id="KW-1185">Reference proteome</keyword>
<sequence length="428" mass="43731">MAGERQDRLDRRAVARGVMDGLDRRQAAPGERVVLEGVALHAVAAEIPVIERAGLRGAADLDQHLRTAGAARDDARAAIADRGVGGGLDPLQGGIEPDDMVERVGDADPQHVVAVAVFDHAVDVVAGVVIHLLAERQIGQRDLVQRVAAAAVAGCKRGAVGAEGGGDDEALLLARIAARNGAEGFGVGAAIQQRAAAGVVNVADAHAQRARAVGIPVPYVGLAGGDATDLAGRDVGVPHGRIDIRHRVDPGRACEQDARAAVLGRPEQVVGADARIAPVDPVERLQIGAEADHAGDVDILPAEVRLAADAGDEPLITDPAPPVDVHILADLQRGGLAVEQRHDDEALDAIDRHLRGDARAVGRQAGGFEPGQLGKNRGGDGGVCGGGCGGRRGGRRLRDGGGGEQSGGERQRAGTKHGHPPGGLPQGQ</sequence>
<protein>
    <submittedName>
        <fullName evidence="2">Uncharacterized protein</fullName>
    </submittedName>
</protein>
<name>A0A2A2M2T4_9BILA</name>
<organism evidence="2 3">
    <name type="scientific">Diploscapter pachys</name>
    <dbReference type="NCBI Taxonomy" id="2018661"/>
    <lineage>
        <taxon>Eukaryota</taxon>
        <taxon>Metazoa</taxon>
        <taxon>Ecdysozoa</taxon>
        <taxon>Nematoda</taxon>
        <taxon>Chromadorea</taxon>
        <taxon>Rhabditida</taxon>
        <taxon>Rhabditina</taxon>
        <taxon>Rhabditomorpha</taxon>
        <taxon>Rhabditoidea</taxon>
        <taxon>Rhabditidae</taxon>
        <taxon>Diploscapter</taxon>
    </lineage>
</organism>
<accession>A0A2A2M2T4</accession>
<evidence type="ECO:0000313" key="2">
    <source>
        <dbReference type="EMBL" id="PAV92784.1"/>
    </source>
</evidence>
<feature type="compositionally biased region" description="Basic and acidic residues" evidence="1">
    <location>
        <begin position="396"/>
        <end position="412"/>
    </location>
</feature>
<dbReference type="AlphaFoldDB" id="A0A2A2M2T4"/>